<name>A0ABT1ZI14_9MICO</name>
<evidence type="ECO:0000256" key="1">
    <source>
        <dbReference type="ARBA" id="ARBA00022553"/>
    </source>
</evidence>
<feature type="region of interest" description="Disordered" evidence="2">
    <location>
        <begin position="183"/>
        <end position="202"/>
    </location>
</feature>
<comment type="caution">
    <text evidence="4">The sequence shown here is derived from an EMBL/GenBank/DDBJ whole genome shotgun (WGS) entry which is preliminary data.</text>
</comment>
<proteinExistence type="predicted"/>
<feature type="domain" description="FHA" evidence="3">
    <location>
        <begin position="292"/>
        <end position="348"/>
    </location>
</feature>
<accession>A0ABT1ZI14</accession>
<protein>
    <submittedName>
        <fullName evidence="4">FHA domain-containing protein</fullName>
    </submittedName>
</protein>
<feature type="compositionally biased region" description="Pro residues" evidence="2">
    <location>
        <begin position="140"/>
        <end position="170"/>
    </location>
</feature>
<keyword evidence="5" id="KW-1185">Reference proteome</keyword>
<dbReference type="PROSITE" id="PS50006">
    <property type="entry name" value="FHA_DOMAIN"/>
    <property type="match status" value="1"/>
</dbReference>
<evidence type="ECO:0000313" key="5">
    <source>
        <dbReference type="Proteomes" id="UP001205337"/>
    </source>
</evidence>
<keyword evidence="1" id="KW-0597">Phosphoprotein</keyword>
<feature type="region of interest" description="Disordered" evidence="2">
    <location>
        <begin position="221"/>
        <end position="270"/>
    </location>
</feature>
<gene>
    <name evidence="4" type="ORF">NUH29_12370</name>
</gene>
<dbReference type="Proteomes" id="UP001205337">
    <property type="component" value="Unassembled WGS sequence"/>
</dbReference>
<dbReference type="Gene3D" id="2.60.200.20">
    <property type="match status" value="1"/>
</dbReference>
<organism evidence="4 5">
    <name type="scientific">Protaetiibacter mangrovi</name>
    <dbReference type="NCBI Taxonomy" id="2970926"/>
    <lineage>
        <taxon>Bacteria</taxon>
        <taxon>Bacillati</taxon>
        <taxon>Actinomycetota</taxon>
        <taxon>Actinomycetes</taxon>
        <taxon>Micrococcales</taxon>
        <taxon>Microbacteriaceae</taxon>
        <taxon>Protaetiibacter</taxon>
    </lineage>
</organism>
<dbReference type="InterPro" id="IPR008984">
    <property type="entry name" value="SMAD_FHA_dom_sf"/>
</dbReference>
<reference evidence="4 5" key="1">
    <citation type="submission" date="2022-08" db="EMBL/GenBank/DDBJ databases">
        <authorList>
            <person name="Li F."/>
        </authorList>
    </citation>
    <scope>NUCLEOTIDE SEQUENCE [LARGE SCALE GENOMIC DNA]</scope>
    <source>
        <strain evidence="4 5">10F1B-8-1</strain>
    </source>
</reference>
<dbReference type="EMBL" id="JANTHX010000008">
    <property type="protein sequence ID" value="MCS0500341.1"/>
    <property type="molecule type" value="Genomic_DNA"/>
</dbReference>
<dbReference type="Pfam" id="PF00498">
    <property type="entry name" value="FHA"/>
    <property type="match status" value="1"/>
</dbReference>
<evidence type="ECO:0000256" key="2">
    <source>
        <dbReference type="SAM" id="MobiDB-lite"/>
    </source>
</evidence>
<evidence type="ECO:0000313" key="4">
    <source>
        <dbReference type="EMBL" id="MCS0500341.1"/>
    </source>
</evidence>
<dbReference type="InterPro" id="IPR000253">
    <property type="entry name" value="FHA_dom"/>
</dbReference>
<evidence type="ECO:0000259" key="3">
    <source>
        <dbReference type="PROSITE" id="PS50006"/>
    </source>
</evidence>
<feature type="region of interest" description="Disordered" evidence="2">
    <location>
        <begin position="137"/>
        <end position="175"/>
    </location>
</feature>
<sequence>MTHRYTAAHDGWLAFVTPARALFVAGALDAADVDRLWVRIRDERGPAGVLEALTSHGLFSTPPFAFVELLDGGVDVIVRGDAVVRAGAEQVSGSGATTWIERRLPGGSVGVTLSGTAGLELPIEAGVVRAAAFATGAATTPPPAPAPSAVPAAVPAPDPAPAGAPPPEPAPASAISEETVAVPGDEIGAPPTAATTDAPAAPGGGYDYLFGDTMYRSVEDAAVRAPEPAEEEDAPPAETVDGDHDGSTVLASSITRTGRPRRPRGDGPALPAAPALAVVLPSGIREPLDPAIVLGRSPSVSGVPGRQLPRLVTITAGDQDISRSHLRIAVEGGTVVVTDLHSRNGTSVVLPNGESQKLRGGEPTPVIVGTVIDLGGGVELTVEEI</sequence>
<feature type="compositionally biased region" description="Low complexity" evidence="2">
    <location>
        <begin position="188"/>
        <end position="201"/>
    </location>
</feature>
<dbReference type="CDD" id="cd00060">
    <property type="entry name" value="FHA"/>
    <property type="match status" value="1"/>
</dbReference>
<dbReference type="RefSeq" id="WP_258799491.1">
    <property type="nucleotide sequence ID" value="NZ_JANTHX010000008.1"/>
</dbReference>
<dbReference type="SUPFAM" id="SSF49879">
    <property type="entry name" value="SMAD/FHA domain"/>
    <property type="match status" value="1"/>
</dbReference>